<dbReference type="PANTHER" id="PTHR43638:SF3">
    <property type="entry name" value="ALDEHYDE REDUCTASE"/>
    <property type="match status" value="1"/>
</dbReference>
<dbReference type="Gene3D" id="3.20.20.100">
    <property type="entry name" value="NADP-dependent oxidoreductase domain"/>
    <property type="match status" value="1"/>
</dbReference>
<dbReference type="CDD" id="cd19072">
    <property type="entry name" value="AKR_AKR3F1-like"/>
    <property type="match status" value="1"/>
</dbReference>
<reference evidence="3" key="2">
    <citation type="journal article" date="2010" name="Stand. Genomic Sci.">
        <title>Complete genome sequence of Vulcanisaeta distributa type strain (IC-017T).</title>
        <authorList>
            <person name="Mavromatis K."/>
            <person name="Sikorski J."/>
            <person name="Pabst E."/>
            <person name="Teshima H."/>
            <person name="Lapidus A."/>
            <person name="Lucas S."/>
            <person name="Nolan M."/>
            <person name="Glavina Del Rio T."/>
            <person name="Cheng J."/>
            <person name="Bruce D."/>
            <person name="Goodwin L."/>
            <person name="Pitluck S."/>
            <person name="Liolios K."/>
            <person name="Ivanova N."/>
            <person name="Mikhailova N."/>
            <person name="Pati A."/>
            <person name="Chen A."/>
            <person name="Palaniappan K."/>
            <person name="Land M."/>
            <person name="Hauser L."/>
            <person name="Chang Y."/>
            <person name="Jeffries C."/>
            <person name="Rohde M."/>
            <person name="Spring S."/>
            <person name="Goker M."/>
            <person name="Wirth R."/>
            <person name="Woyke T."/>
            <person name="Bristow J."/>
            <person name="Eisen J."/>
            <person name="Markowitz V."/>
            <person name="Hugenholtz P."/>
            <person name="Klenk H."/>
            <person name="Kyrpides N."/>
        </authorList>
    </citation>
    <scope>NUCLEOTIDE SEQUENCE [LARGE SCALE GENOMIC DNA]</scope>
    <source>
        <strain evidence="3">DSM 14429 / JCM 11212 / NBRC 100878 / IC-017</strain>
    </source>
</reference>
<dbReference type="STRING" id="572478.Vdis_2105"/>
<organism evidence="2 3">
    <name type="scientific">Vulcanisaeta distributa (strain DSM 14429 / JCM 11212 / NBRC 100878 / IC-017)</name>
    <dbReference type="NCBI Taxonomy" id="572478"/>
    <lineage>
        <taxon>Archaea</taxon>
        <taxon>Thermoproteota</taxon>
        <taxon>Thermoprotei</taxon>
        <taxon>Thermoproteales</taxon>
        <taxon>Thermoproteaceae</taxon>
        <taxon>Vulcanisaeta</taxon>
    </lineage>
</organism>
<dbReference type="eggNOG" id="arCOG01619">
    <property type="taxonomic scope" value="Archaea"/>
</dbReference>
<dbReference type="PROSITE" id="PS00062">
    <property type="entry name" value="ALDOKETO_REDUCTASE_2"/>
    <property type="match status" value="1"/>
</dbReference>
<dbReference type="PRINTS" id="PR00069">
    <property type="entry name" value="ALDKETRDTASE"/>
</dbReference>
<evidence type="ECO:0000313" key="2">
    <source>
        <dbReference type="EMBL" id="ADN51474.1"/>
    </source>
</evidence>
<dbReference type="SUPFAM" id="SSF51430">
    <property type="entry name" value="NAD(P)-linked oxidoreductase"/>
    <property type="match status" value="1"/>
</dbReference>
<dbReference type="EMBL" id="CP002100">
    <property type="protein sequence ID" value="ADN51474.1"/>
    <property type="molecule type" value="Genomic_DNA"/>
</dbReference>
<gene>
    <name evidence="2" type="ordered locus">Vdis_2105</name>
</gene>
<proteinExistence type="predicted"/>
<evidence type="ECO:0000259" key="1">
    <source>
        <dbReference type="Pfam" id="PF00248"/>
    </source>
</evidence>
<dbReference type="InterPro" id="IPR023210">
    <property type="entry name" value="NADP_OxRdtase_dom"/>
</dbReference>
<accession>E1QPI6</accession>
<dbReference type="InterPro" id="IPR020471">
    <property type="entry name" value="AKR"/>
</dbReference>
<protein>
    <submittedName>
        <fullName evidence="2">Aldo/keto reductase</fullName>
    </submittedName>
</protein>
<dbReference type="AlphaFoldDB" id="E1QPI6"/>
<dbReference type="KEGG" id="vdi:Vdis_2105"/>
<dbReference type="OrthoDB" id="275427at2157"/>
<dbReference type="InterPro" id="IPR036812">
    <property type="entry name" value="NAD(P)_OxRdtase_dom_sf"/>
</dbReference>
<feature type="domain" description="NADP-dependent oxidoreductase" evidence="1">
    <location>
        <begin position="20"/>
        <end position="274"/>
    </location>
</feature>
<dbReference type="Pfam" id="PF00248">
    <property type="entry name" value="Aldo_ket_red"/>
    <property type="match status" value="1"/>
</dbReference>
<dbReference type="GO" id="GO:0016491">
    <property type="term" value="F:oxidoreductase activity"/>
    <property type="evidence" value="ECO:0007669"/>
    <property type="project" value="InterPro"/>
</dbReference>
<evidence type="ECO:0000313" key="3">
    <source>
        <dbReference type="Proteomes" id="UP000006681"/>
    </source>
</evidence>
<keyword evidence="3" id="KW-1185">Reference proteome</keyword>
<dbReference type="RefSeq" id="WP_013337199.1">
    <property type="nucleotide sequence ID" value="NC_014537.1"/>
</dbReference>
<dbReference type="HOGENOM" id="CLU_023205_2_3_2"/>
<reference evidence="2 3" key="1">
    <citation type="journal article" date="2010" name="Stand. Genomic Sci.">
        <title>Complete genome sequence of Vulcanisaeta distributa type strain (IC-017).</title>
        <authorList>
            <person name="Mavromatis K."/>
            <person name="Sikorski J."/>
            <person name="Pabst E."/>
            <person name="Teshima H."/>
            <person name="Lapidus A."/>
            <person name="Lucas S."/>
            <person name="Nolan M."/>
            <person name="Glavina Del Rio T."/>
            <person name="Cheng J.F."/>
            <person name="Bruce D."/>
            <person name="Goodwin L."/>
            <person name="Pitluck S."/>
            <person name="Liolios K."/>
            <person name="Ivanova N."/>
            <person name="Mikhailova N."/>
            <person name="Pati A."/>
            <person name="Chen A."/>
            <person name="Palaniappan K."/>
            <person name="Land M."/>
            <person name="Hauser L."/>
            <person name="Chang Y.J."/>
            <person name="Jeffries C.D."/>
            <person name="Rohde M."/>
            <person name="Spring S."/>
            <person name="Goker M."/>
            <person name="Wirth R."/>
            <person name="Woyke T."/>
            <person name="Bristow J."/>
            <person name="Eisen J.A."/>
            <person name="Markowitz V."/>
            <person name="Hugenholtz P."/>
            <person name="Klenk H.P."/>
            <person name="Kyrpides N.C."/>
        </authorList>
    </citation>
    <scope>NUCLEOTIDE SEQUENCE [LARGE SCALE GENOMIC DNA]</scope>
    <source>
        <strain evidence="3">DSM 14429 / JCM 11212 / NBRC 100878 / IC-017</strain>
    </source>
</reference>
<dbReference type="PANTHER" id="PTHR43638">
    <property type="entry name" value="OXIDOREDUCTASE, ALDO/KETO REDUCTASE FAMILY PROTEIN"/>
    <property type="match status" value="1"/>
</dbReference>
<dbReference type="InterPro" id="IPR018170">
    <property type="entry name" value="Aldo/ket_reductase_CS"/>
</dbReference>
<dbReference type="GeneID" id="9753057"/>
<name>E1QPI6_VULDI</name>
<dbReference type="Proteomes" id="UP000006681">
    <property type="component" value="Chromosome"/>
</dbReference>
<sequence>MPLSKDTKYIKSINGKVSVIGMGTWGMGGGFWSPDYSNDEGWVKALRRGIELGMTLIDTAEMYGGGHAEELVGKAIKGFPREELFIVTKVWPNHARYDDVIRSARASRERLGTYIDLYLLHWPATDVPICETMKAFEKLIDDGVVRFVGLSNFDVEGIERARQCFSKYDIVAVENRYSLLHRVDEASVIPYVQRNGMLYLAYTPLEKGEFARNEFLGSIGRKYGKTAIQVVLNWYVGIDNLVPIPKAGKVEHVEENAGAMGWRLSKEDWDAISTHFRRV</sequence>